<accession>A0A0P9PWE9</accession>
<dbReference type="InterPro" id="IPR000700">
    <property type="entry name" value="PAS-assoc_C"/>
</dbReference>
<dbReference type="RefSeq" id="WP_081082133.1">
    <property type="nucleotide sequence ID" value="NZ_BMZW01000091.1"/>
</dbReference>
<keyword evidence="5" id="KW-0418">Kinase</keyword>
<dbReference type="SMART" id="SM00388">
    <property type="entry name" value="HisKA"/>
    <property type="match status" value="1"/>
</dbReference>
<comment type="catalytic activity">
    <reaction evidence="1">
        <text>ATP + protein L-histidine = ADP + protein N-phospho-L-histidine.</text>
        <dbReference type="EC" id="2.7.13.3"/>
    </reaction>
</comment>
<name>A0A0P9PWE9_PSEA0</name>
<dbReference type="Pfam" id="PF00512">
    <property type="entry name" value="HisKA"/>
    <property type="match status" value="1"/>
</dbReference>
<evidence type="ECO:0000313" key="15">
    <source>
        <dbReference type="Proteomes" id="UP000272627"/>
    </source>
</evidence>
<dbReference type="PRINTS" id="PR00344">
    <property type="entry name" value="BCTRLSENSOR"/>
</dbReference>
<dbReference type="PANTHER" id="PTHR43304">
    <property type="entry name" value="PHYTOCHROME-LIKE PROTEIN CPH1"/>
    <property type="match status" value="1"/>
</dbReference>
<dbReference type="SMART" id="SM00086">
    <property type="entry name" value="PAC"/>
    <property type="match status" value="2"/>
</dbReference>
<feature type="domain" description="PAC" evidence="10">
    <location>
        <begin position="116"/>
        <end position="168"/>
    </location>
</feature>
<sequence>MIQVLDEIALLRHENDALRSELAEVQRLYAREAQARRDNEHVRNALAAGGIIGTWNWHPTRDSFTVDRGFTLAFGIDESYVHREVPIAEVLDNVHPEDRPGLDAAIIEAVARRGGYAHQYRVKRADGLYYWLQATGRVESNEHGEPVSFPGFVIDITERRAGQERLRISEELTRQSVERVQLALAAGAIVGTWNWDLRTDCFTVDQAFANAFGLDPALGRDGLPLAKIVETVHPDDRVGLIAAIDASIAHGGIYTHQYRVKRTDGKYYWLEASGRVDYALDGTPLTFPGVLIDIEGRLEVEAQRDRALHELRSLNETLEQRIAKRSEELMVAEERMRQSQKMEAIGQLTGGVAHDFNNLLTVIKSSTDLLKVPDLPVERRARYVKAISDTVERASKVTSQLLAFARRQTLTPEVFAACDSVRSLAGMLDTLVGSQIAIDIDLPDRAHYVKADLNQFDTALVNMAVNARDAMQKQGRLSIRVYATKQLPAVRNHPAIAGDYVAVSLSDTGSGISSEQLEQIFEPFFTTKGVGHGTGLGLSQVFGFAKQSGGEITVISEVDAGSIFTLYLPEVPKPPEKPKEDEPQPLMNGHGTGVLVVEDNLDVGNFAVQTLTDLGYRPVLAHNAQEALAELSQDSTRFDVVFTDVVMPGMSGIELGHEIRRLYHDLPVLLASGYSHVLAQNGTYGFELLHKPYSVEELSRLLRKVGIWQHRQRIFHKK</sequence>
<dbReference type="GO" id="GO:0000155">
    <property type="term" value="F:phosphorelay sensor kinase activity"/>
    <property type="evidence" value="ECO:0007669"/>
    <property type="project" value="InterPro"/>
</dbReference>
<dbReference type="InterPro" id="IPR003661">
    <property type="entry name" value="HisK_dim/P_dom"/>
</dbReference>
<evidence type="ECO:0000313" key="12">
    <source>
        <dbReference type="EMBL" id="RMM02949.1"/>
    </source>
</evidence>
<evidence type="ECO:0000313" key="14">
    <source>
        <dbReference type="Proteomes" id="UP000050490"/>
    </source>
</evidence>
<dbReference type="Pfam" id="PF08447">
    <property type="entry name" value="PAS_3"/>
    <property type="match status" value="2"/>
</dbReference>
<dbReference type="EMBL" id="LJQI01000359">
    <property type="protein sequence ID" value="KPX22750.1"/>
    <property type="molecule type" value="Genomic_DNA"/>
</dbReference>
<dbReference type="Gene3D" id="3.30.565.10">
    <property type="entry name" value="Histidine kinase-like ATPase, C-terminal domain"/>
    <property type="match status" value="1"/>
</dbReference>
<dbReference type="Pfam" id="PF00072">
    <property type="entry name" value="Response_reg"/>
    <property type="match status" value="1"/>
</dbReference>
<dbReference type="SUPFAM" id="SSF47384">
    <property type="entry name" value="Homodimeric domain of signal transducing histidine kinase"/>
    <property type="match status" value="1"/>
</dbReference>
<dbReference type="Proteomes" id="UP000050490">
    <property type="component" value="Unassembled WGS sequence"/>
</dbReference>
<keyword evidence="4" id="KW-0808">Transferase</keyword>
<dbReference type="Gene3D" id="3.30.450.20">
    <property type="entry name" value="PAS domain"/>
    <property type="match status" value="2"/>
</dbReference>
<dbReference type="CDD" id="cd00082">
    <property type="entry name" value="HisKA"/>
    <property type="match status" value="1"/>
</dbReference>
<protein>
    <recommendedName>
        <fullName evidence="2">histidine kinase</fullName>
        <ecNumber evidence="2">2.7.13.3</ecNumber>
    </recommendedName>
</protein>
<dbReference type="SUPFAM" id="SSF52172">
    <property type="entry name" value="CheY-like"/>
    <property type="match status" value="1"/>
</dbReference>
<dbReference type="Gene3D" id="1.10.287.130">
    <property type="match status" value="1"/>
</dbReference>
<proteinExistence type="predicted"/>
<dbReference type="InterPro" id="IPR004358">
    <property type="entry name" value="Sig_transdc_His_kin-like_C"/>
</dbReference>
<dbReference type="InterPro" id="IPR003594">
    <property type="entry name" value="HATPase_dom"/>
</dbReference>
<dbReference type="EMBL" id="RBPV01000321">
    <property type="protein sequence ID" value="RMO55150.1"/>
    <property type="molecule type" value="Genomic_DNA"/>
</dbReference>
<dbReference type="AlphaFoldDB" id="A0A0P9PWE9"/>
<keyword evidence="7" id="KW-0175">Coiled coil</keyword>
<dbReference type="Proteomes" id="UP000275613">
    <property type="component" value="Unassembled WGS sequence"/>
</dbReference>
<dbReference type="SMART" id="SM00387">
    <property type="entry name" value="HATPase_c"/>
    <property type="match status" value="1"/>
</dbReference>
<dbReference type="NCBIfam" id="TIGR00229">
    <property type="entry name" value="sensory_box"/>
    <property type="match status" value="1"/>
</dbReference>
<dbReference type="InterPro" id="IPR005467">
    <property type="entry name" value="His_kinase_dom"/>
</dbReference>
<dbReference type="InterPro" id="IPR013655">
    <property type="entry name" value="PAS_fold_3"/>
</dbReference>
<reference evidence="11 14" key="1">
    <citation type="submission" date="2015-09" db="EMBL/GenBank/DDBJ databases">
        <title>Genome announcement of multiple Pseudomonas syringae strains.</title>
        <authorList>
            <person name="Thakur S."/>
            <person name="Wang P.W."/>
            <person name="Gong Y."/>
            <person name="Weir B.S."/>
            <person name="Guttman D.S."/>
        </authorList>
    </citation>
    <scope>NUCLEOTIDE SEQUENCE [LARGE SCALE GENOMIC DNA]</scope>
    <source>
        <strain evidence="11 14">ICMP4455</strain>
    </source>
</reference>
<feature type="coiled-coil region" evidence="7">
    <location>
        <begin position="1"/>
        <end position="35"/>
    </location>
</feature>
<dbReference type="SUPFAM" id="SSF55785">
    <property type="entry name" value="PYP-like sensor domain (PAS domain)"/>
    <property type="match status" value="2"/>
</dbReference>
<comment type="caution">
    <text evidence="11">The sequence shown here is derived from an EMBL/GenBank/DDBJ whole genome shotgun (WGS) entry which is preliminary data.</text>
</comment>
<organism evidence="11 14">
    <name type="scientific">Pseudomonas amygdali pv. eriobotryae</name>
    <dbReference type="NCBI Taxonomy" id="129137"/>
    <lineage>
        <taxon>Bacteria</taxon>
        <taxon>Pseudomonadati</taxon>
        <taxon>Pseudomonadota</taxon>
        <taxon>Gammaproteobacteria</taxon>
        <taxon>Pseudomonadales</taxon>
        <taxon>Pseudomonadaceae</taxon>
        <taxon>Pseudomonas</taxon>
        <taxon>Pseudomonas amygdali</taxon>
    </lineage>
</organism>
<dbReference type="Proteomes" id="UP000272627">
    <property type="component" value="Unassembled WGS sequence"/>
</dbReference>
<evidence type="ECO:0000256" key="2">
    <source>
        <dbReference type="ARBA" id="ARBA00012438"/>
    </source>
</evidence>
<evidence type="ECO:0000313" key="11">
    <source>
        <dbReference type="EMBL" id="KPX22750.1"/>
    </source>
</evidence>
<dbReference type="PROSITE" id="PS50109">
    <property type="entry name" value="HIS_KIN"/>
    <property type="match status" value="1"/>
</dbReference>
<evidence type="ECO:0000256" key="3">
    <source>
        <dbReference type="ARBA" id="ARBA00022553"/>
    </source>
</evidence>
<dbReference type="PANTHER" id="PTHR43304:SF1">
    <property type="entry name" value="PAC DOMAIN-CONTAINING PROTEIN"/>
    <property type="match status" value="1"/>
</dbReference>
<feature type="modified residue" description="4-aspartylphosphate" evidence="6">
    <location>
        <position position="644"/>
    </location>
</feature>
<dbReference type="Gene3D" id="3.40.50.2300">
    <property type="match status" value="1"/>
</dbReference>
<feature type="domain" description="Histidine kinase" evidence="8">
    <location>
        <begin position="351"/>
        <end position="572"/>
    </location>
</feature>
<keyword evidence="3 6" id="KW-0597">Phosphoprotein</keyword>
<dbReference type="InterPro" id="IPR001789">
    <property type="entry name" value="Sig_transdc_resp-reg_receiver"/>
</dbReference>
<evidence type="ECO:0000313" key="16">
    <source>
        <dbReference type="Proteomes" id="UP000275613"/>
    </source>
</evidence>
<dbReference type="EC" id="2.7.13.3" evidence="2"/>
<evidence type="ECO:0000313" key="13">
    <source>
        <dbReference type="EMBL" id="RMO55150.1"/>
    </source>
</evidence>
<dbReference type="InterPro" id="IPR000014">
    <property type="entry name" value="PAS"/>
</dbReference>
<evidence type="ECO:0000256" key="7">
    <source>
        <dbReference type="SAM" id="Coils"/>
    </source>
</evidence>
<dbReference type="PROSITE" id="PS50110">
    <property type="entry name" value="RESPONSE_REGULATORY"/>
    <property type="match status" value="1"/>
</dbReference>
<dbReference type="InterPro" id="IPR011006">
    <property type="entry name" value="CheY-like_superfamily"/>
</dbReference>
<dbReference type="InterPro" id="IPR036097">
    <property type="entry name" value="HisK_dim/P_sf"/>
</dbReference>
<dbReference type="InterPro" id="IPR035965">
    <property type="entry name" value="PAS-like_dom_sf"/>
</dbReference>
<dbReference type="InterPro" id="IPR052162">
    <property type="entry name" value="Sensor_kinase/Photoreceptor"/>
</dbReference>
<evidence type="ECO:0000256" key="1">
    <source>
        <dbReference type="ARBA" id="ARBA00000085"/>
    </source>
</evidence>
<gene>
    <name evidence="11" type="ORF">ALO70_00212</name>
    <name evidence="13" type="ORF">ALQ39_00904</name>
    <name evidence="12" type="ORF">ALQ86_00471</name>
</gene>
<dbReference type="SUPFAM" id="SSF55874">
    <property type="entry name" value="ATPase domain of HSP90 chaperone/DNA topoisomerase II/histidine kinase"/>
    <property type="match status" value="1"/>
</dbReference>
<reference evidence="15 16" key="2">
    <citation type="submission" date="2018-08" db="EMBL/GenBank/DDBJ databases">
        <title>Recombination of ecologically and evolutionarily significant loci maintains genetic cohesion in the Pseudomonas syringae species complex.</title>
        <authorList>
            <person name="Dillon M."/>
            <person name="Thakur S."/>
            <person name="Almeida R.N.D."/>
            <person name="Weir B.S."/>
            <person name="Guttman D.S."/>
        </authorList>
    </citation>
    <scope>NUCLEOTIDE SEQUENCE [LARGE SCALE GENOMIC DNA]</scope>
    <source>
        <strain evidence="13 16">ICMP 4316</strain>
        <strain evidence="12 15">ICMP 8636</strain>
    </source>
</reference>
<dbReference type="InterPro" id="IPR001610">
    <property type="entry name" value="PAC"/>
</dbReference>
<dbReference type="PATRIC" id="fig|129137.4.peg.333"/>
<evidence type="ECO:0000256" key="6">
    <source>
        <dbReference type="PROSITE-ProRule" id="PRU00169"/>
    </source>
</evidence>
<feature type="domain" description="PAC" evidence="10">
    <location>
        <begin position="254"/>
        <end position="306"/>
    </location>
</feature>
<dbReference type="PROSITE" id="PS50113">
    <property type="entry name" value="PAC"/>
    <property type="match status" value="2"/>
</dbReference>
<evidence type="ECO:0000259" key="9">
    <source>
        <dbReference type="PROSITE" id="PS50110"/>
    </source>
</evidence>
<feature type="coiled-coil region" evidence="7">
    <location>
        <begin position="297"/>
        <end position="335"/>
    </location>
</feature>
<dbReference type="EMBL" id="RBOA01000083">
    <property type="protein sequence ID" value="RMM02949.1"/>
    <property type="molecule type" value="Genomic_DNA"/>
</dbReference>
<evidence type="ECO:0000259" key="8">
    <source>
        <dbReference type="PROSITE" id="PS50109"/>
    </source>
</evidence>
<evidence type="ECO:0000256" key="5">
    <source>
        <dbReference type="ARBA" id="ARBA00022777"/>
    </source>
</evidence>
<dbReference type="CDD" id="cd00130">
    <property type="entry name" value="PAS"/>
    <property type="match status" value="2"/>
</dbReference>
<dbReference type="Pfam" id="PF02518">
    <property type="entry name" value="HATPase_c"/>
    <property type="match status" value="1"/>
</dbReference>
<feature type="domain" description="Response regulatory" evidence="9">
    <location>
        <begin position="593"/>
        <end position="706"/>
    </location>
</feature>
<dbReference type="InterPro" id="IPR036890">
    <property type="entry name" value="HATPase_C_sf"/>
</dbReference>
<evidence type="ECO:0000256" key="4">
    <source>
        <dbReference type="ARBA" id="ARBA00022679"/>
    </source>
</evidence>
<dbReference type="SMART" id="SM00448">
    <property type="entry name" value="REC"/>
    <property type="match status" value="1"/>
</dbReference>
<evidence type="ECO:0000259" key="10">
    <source>
        <dbReference type="PROSITE" id="PS50113"/>
    </source>
</evidence>